<proteinExistence type="predicted"/>
<keyword evidence="2" id="KW-0812">Transmembrane</keyword>
<feature type="transmembrane region" description="Helical" evidence="2">
    <location>
        <begin position="310"/>
        <end position="329"/>
    </location>
</feature>
<dbReference type="Pfam" id="PF02517">
    <property type="entry name" value="Rce1-like"/>
    <property type="match status" value="1"/>
</dbReference>
<feature type="transmembrane region" description="Helical" evidence="2">
    <location>
        <begin position="341"/>
        <end position="357"/>
    </location>
</feature>
<evidence type="ECO:0000256" key="2">
    <source>
        <dbReference type="SAM" id="Phobius"/>
    </source>
</evidence>
<dbReference type="EMBL" id="QTUJ01000003">
    <property type="protein sequence ID" value="REF68616.1"/>
    <property type="molecule type" value="Genomic_DNA"/>
</dbReference>
<dbReference type="GO" id="GO:0004175">
    <property type="term" value="F:endopeptidase activity"/>
    <property type="evidence" value="ECO:0007669"/>
    <property type="project" value="UniProtKB-ARBA"/>
</dbReference>
<dbReference type="InterPro" id="IPR003675">
    <property type="entry name" value="Rce1/LyrA-like_dom"/>
</dbReference>
<feature type="domain" description="CAAX prenyl protease 2/Lysostaphin resistance protein A-like" evidence="3">
    <location>
        <begin position="280"/>
        <end position="377"/>
    </location>
</feature>
<dbReference type="RefSeq" id="WP_166435581.1">
    <property type="nucleotide sequence ID" value="NZ_CP038197.1"/>
</dbReference>
<feature type="transmembrane region" description="Helical" evidence="2">
    <location>
        <begin position="364"/>
        <end position="387"/>
    </location>
</feature>
<keyword evidence="4" id="KW-0378">Hydrolase</keyword>
<dbReference type="InterPro" id="IPR036709">
    <property type="entry name" value="Autotransporte_beta_dom_sf"/>
</dbReference>
<gene>
    <name evidence="4" type="ORF">BDD41_3681</name>
</gene>
<evidence type="ECO:0000259" key="3">
    <source>
        <dbReference type="Pfam" id="PF02517"/>
    </source>
</evidence>
<keyword evidence="2" id="KW-0472">Membrane</keyword>
<keyword evidence="2" id="KW-1133">Transmembrane helix</keyword>
<dbReference type="GO" id="GO:0080120">
    <property type="term" value="P:CAAX-box protein maturation"/>
    <property type="evidence" value="ECO:0007669"/>
    <property type="project" value="UniProtKB-ARBA"/>
</dbReference>
<name>A0A3D9XDI3_PARVE</name>
<dbReference type="GO" id="GO:0006508">
    <property type="term" value="P:proteolysis"/>
    <property type="evidence" value="ECO:0007669"/>
    <property type="project" value="UniProtKB-KW"/>
</dbReference>
<dbReference type="AlphaFoldDB" id="A0A3D9XDI3"/>
<feature type="compositionally biased region" description="Basic residues" evidence="1">
    <location>
        <begin position="411"/>
        <end position="421"/>
    </location>
</feature>
<accession>A0A3D9XDI3</accession>
<evidence type="ECO:0000313" key="4">
    <source>
        <dbReference type="EMBL" id="REF68616.1"/>
    </source>
</evidence>
<protein>
    <submittedName>
        <fullName evidence="4">Membrane protease YdiL (CAAX protease family)</fullName>
    </submittedName>
</protein>
<feature type="transmembrane region" description="Helical" evidence="2">
    <location>
        <begin position="223"/>
        <end position="243"/>
    </location>
</feature>
<organism evidence="4 5">
    <name type="scientific">Paracoccus versutus</name>
    <name type="common">Thiobacillus versutus</name>
    <dbReference type="NCBI Taxonomy" id="34007"/>
    <lineage>
        <taxon>Bacteria</taxon>
        <taxon>Pseudomonadati</taxon>
        <taxon>Pseudomonadota</taxon>
        <taxon>Alphaproteobacteria</taxon>
        <taxon>Rhodobacterales</taxon>
        <taxon>Paracoccaceae</taxon>
        <taxon>Paracoccus</taxon>
    </lineage>
</organism>
<evidence type="ECO:0000313" key="5">
    <source>
        <dbReference type="Proteomes" id="UP000256941"/>
    </source>
</evidence>
<dbReference type="SUPFAM" id="SSF103515">
    <property type="entry name" value="Autotransporter"/>
    <property type="match status" value="1"/>
</dbReference>
<keyword evidence="4" id="KW-0645">Protease</keyword>
<feature type="region of interest" description="Disordered" evidence="1">
    <location>
        <begin position="392"/>
        <end position="430"/>
    </location>
</feature>
<feature type="transmembrane region" description="Helical" evidence="2">
    <location>
        <begin position="255"/>
        <end position="273"/>
    </location>
</feature>
<evidence type="ECO:0000256" key="1">
    <source>
        <dbReference type="SAM" id="MobiDB-lite"/>
    </source>
</evidence>
<comment type="caution">
    <text evidence="4">The sequence shown here is derived from an EMBL/GenBank/DDBJ whole genome shotgun (WGS) entry which is preliminary data.</text>
</comment>
<dbReference type="Proteomes" id="UP000256941">
    <property type="component" value="Unassembled WGS sequence"/>
</dbReference>
<sequence length="430" mass="46108">MTSRWSWCDVSFASLARRANQSSTGRGIDALPRGYAVWNTVALMSNENAVRRGLDLLSGEIHASALDLLFEEGRFPRLAFADRFRLAAGTDPGSAFWARGHGSSADRQGGRNAAALEQDSERLLLGLDGPLGDWRVDFQAGENGCDAGRDGSTGHGRADRGKDKGLTQAFEIGSRSGGLDRLAVALCVVAARLVLTTSIGLMPRDAPVSLKQATTTTLAWKNLAALAFLLLAVRLLRGIGLGLRWPDWRTLGRLLWFPLLHLAAMAALVGAAGQGMQAVAIHVMVNVIAIGIAEELAFRGVLWGAPRRAMPFWPAFLAVSGIFGIAHMADVAGTGDMQGGIVQSVAAVLSGTGWLALRIRCRSLVPAMALHCLWNILVLGFGGFGGFRAPGRPEPAGRADRGRPAGENRHQARPRRVRARQPRWADRPRR</sequence>
<reference evidence="4 5" key="1">
    <citation type="submission" date="2018-08" db="EMBL/GenBank/DDBJ databases">
        <title>Genomic Encyclopedia of Archaeal and Bacterial Type Strains, Phase II (KMG-II): from individual species to whole genera.</title>
        <authorList>
            <person name="Goeker M."/>
        </authorList>
    </citation>
    <scope>NUCLEOTIDE SEQUENCE [LARGE SCALE GENOMIC DNA]</scope>
    <source>
        <strain evidence="4 5">DSM 17099</strain>
    </source>
</reference>
<feature type="transmembrane region" description="Helical" evidence="2">
    <location>
        <begin position="182"/>
        <end position="203"/>
    </location>
</feature>
<feature type="transmembrane region" description="Helical" evidence="2">
    <location>
        <begin position="279"/>
        <end position="298"/>
    </location>
</feature>
<dbReference type="Gene3D" id="2.40.128.130">
    <property type="entry name" value="Autotransporter beta-domain"/>
    <property type="match status" value="1"/>
</dbReference>
<feature type="compositionally biased region" description="Basic and acidic residues" evidence="1">
    <location>
        <begin position="395"/>
        <end position="410"/>
    </location>
</feature>